<feature type="region of interest" description="Disordered" evidence="1">
    <location>
        <begin position="36"/>
        <end position="59"/>
    </location>
</feature>
<sequence>MTEFAEVARDGVKFYDEQMTVRMAIKRNKKSIPFDAPFKKRQRDSKKEFGGISEKKKKPGPICCSKVISSLLDDIDIDWQFVGSTFRHVMMTKLRSENTTKKEVNYFCETSRRQFMHRQLLQHPNCERF</sequence>
<evidence type="ECO:0000256" key="1">
    <source>
        <dbReference type="SAM" id="MobiDB-lite"/>
    </source>
</evidence>
<dbReference type="EMBL" id="SNRW01006972">
    <property type="protein sequence ID" value="KAA6382088.1"/>
    <property type="molecule type" value="Genomic_DNA"/>
</dbReference>
<dbReference type="AlphaFoldDB" id="A0A5J4VHJ1"/>
<evidence type="ECO:0000313" key="3">
    <source>
        <dbReference type="Proteomes" id="UP000324800"/>
    </source>
</evidence>
<evidence type="ECO:0000313" key="2">
    <source>
        <dbReference type="EMBL" id="KAA6382088.1"/>
    </source>
</evidence>
<protein>
    <submittedName>
        <fullName evidence="2">Uncharacterized protein</fullName>
    </submittedName>
</protein>
<comment type="caution">
    <text evidence="2">The sequence shown here is derived from an EMBL/GenBank/DDBJ whole genome shotgun (WGS) entry which is preliminary data.</text>
</comment>
<proteinExistence type="predicted"/>
<accession>A0A5J4VHJ1</accession>
<gene>
    <name evidence="2" type="ORF">EZS28_022385</name>
</gene>
<dbReference type="Proteomes" id="UP000324800">
    <property type="component" value="Unassembled WGS sequence"/>
</dbReference>
<name>A0A5J4VHJ1_9EUKA</name>
<reference evidence="2 3" key="1">
    <citation type="submission" date="2019-03" db="EMBL/GenBank/DDBJ databases">
        <title>Single cell metagenomics reveals metabolic interactions within the superorganism composed of flagellate Streblomastix strix and complex community of Bacteroidetes bacteria on its surface.</title>
        <authorList>
            <person name="Treitli S.C."/>
            <person name="Kolisko M."/>
            <person name="Husnik F."/>
            <person name="Keeling P."/>
            <person name="Hampl V."/>
        </authorList>
    </citation>
    <scope>NUCLEOTIDE SEQUENCE [LARGE SCALE GENOMIC DNA]</scope>
    <source>
        <strain evidence="2">ST1C</strain>
    </source>
</reference>
<organism evidence="2 3">
    <name type="scientific">Streblomastix strix</name>
    <dbReference type="NCBI Taxonomy" id="222440"/>
    <lineage>
        <taxon>Eukaryota</taxon>
        <taxon>Metamonada</taxon>
        <taxon>Preaxostyla</taxon>
        <taxon>Oxymonadida</taxon>
        <taxon>Streblomastigidae</taxon>
        <taxon>Streblomastix</taxon>
    </lineage>
</organism>